<dbReference type="Proteomes" id="UP001054945">
    <property type="component" value="Unassembled WGS sequence"/>
</dbReference>
<dbReference type="AlphaFoldDB" id="A0AAV4TKN1"/>
<organism evidence="1 2">
    <name type="scientific">Caerostris extrusa</name>
    <name type="common">Bark spider</name>
    <name type="synonym">Caerostris bankana</name>
    <dbReference type="NCBI Taxonomy" id="172846"/>
    <lineage>
        <taxon>Eukaryota</taxon>
        <taxon>Metazoa</taxon>
        <taxon>Ecdysozoa</taxon>
        <taxon>Arthropoda</taxon>
        <taxon>Chelicerata</taxon>
        <taxon>Arachnida</taxon>
        <taxon>Araneae</taxon>
        <taxon>Araneomorphae</taxon>
        <taxon>Entelegynae</taxon>
        <taxon>Araneoidea</taxon>
        <taxon>Araneidae</taxon>
        <taxon>Caerostris</taxon>
    </lineage>
</organism>
<accession>A0AAV4TKN1</accession>
<sequence length="94" mass="10468">MVVTLENKFSYNAPLSSIIMTSFRRNAAMLVADSGSGDVMDSKITETRHRACGRIPPISYQAPLSVILQISIQLMLKYTQILLLQAGMINMKYT</sequence>
<comment type="caution">
    <text evidence="1">The sequence shown here is derived from an EMBL/GenBank/DDBJ whole genome shotgun (WGS) entry which is preliminary data.</text>
</comment>
<evidence type="ECO:0000313" key="1">
    <source>
        <dbReference type="EMBL" id="GIY46654.1"/>
    </source>
</evidence>
<proteinExistence type="predicted"/>
<dbReference type="EMBL" id="BPLR01011454">
    <property type="protein sequence ID" value="GIY46654.1"/>
    <property type="molecule type" value="Genomic_DNA"/>
</dbReference>
<gene>
    <name evidence="1" type="ORF">CEXT_125051</name>
</gene>
<name>A0AAV4TKN1_CAEEX</name>
<protein>
    <submittedName>
        <fullName evidence="1">Uncharacterized protein</fullName>
    </submittedName>
</protein>
<keyword evidence="2" id="KW-1185">Reference proteome</keyword>
<evidence type="ECO:0000313" key="2">
    <source>
        <dbReference type="Proteomes" id="UP001054945"/>
    </source>
</evidence>
<reference evidence="1 2" key="1">
    <citation type="submission" date="2021-06" db="EMBL/GenBank/DDBJ databases">
        <title>Caerostris extrusa draft genome.</title>
        <authorList>
            <person name="Kono N."/>
            <person name="Arakawa K."/>
        </authorList>
    </citation>
    <scope>NUCLEOTIDE SEQUENCE [LARGE SCALE GENOMIC DNA]</scope>
</reference>